<comment type="subcellular location">
    <subcellularLocation>
        <location evidence="2">Cytoplasm</location>
        <location evidence="2">Cytosol</location>
    </subcellularLocation>
    <subcellularLocation>
        <location evidence="1">Lysosome</location>
    </subcellularLocation>
    <subcellularLocation>
        <location evidence="3">Secreted</location>
        <location evidence="3">Extracellular exosome</location>
    </subcellularLocation>
</comment>
<keyword evidence="11" id="KW-0458">Lysosome</keyword>
<evidence type="ECO:0000256" key="10">
    <source>
        <dbReference type="ARBA" id="ARBA00023198"/>
    </source>
</evidence>
<dbReference type="GO" id="GO:0005615">
    <property type="term" value="C:extracellular space"/>
    <property type="evidence" value="ECO:0007669"/>
    <property type="project" value="UniProtKB-KW"/>
</dbReference>
<dbReference type="GO" id="GO:0005829">
    <property type="term" value="C:cytosol"/>
    <property type="evidence" value="ECO:0007669"/>
    <property type="project" value="UniProtKB-SubCell"/>
</dbReference>
<dbReference type="GO" id="GO:0005125">
    <property type="term" value="F:cytokine activity"/>
    <property type="evidence" value="ECO:0007669"/>
    <property type="project" value="UniProtKB-KW"/>
</dbReference>
<dbReference type="GO" id="GO:0005764">
    <property type="term" value="C:lysosome"/>
    <property type="evidence" value="ECO:0007669"/>
    <property type="project" value="UniProtKB-SubCell"/>
</dbReference>
<dbReference type="Proteomes" id="UP000515156">
    <property type="component" value="Chromosome 4"/>
</dbReference>
<proteinExistence type="inferred from homology"/>
<evidence type="ECO:0000256" key="4">
    <source>
        <dbReference type="ARBA" id="ARBA00010448"/>
    </source>
</evidence>
<dbReference type="GO" id="GO:0048246">
    <property type="term" value="P:macrophage chemotaxis"/>
    <property type="evidence" value="ECO:0007669"/>
    <property type="project" value="TreeGrafter"/>
</dbReference>
<evidence type="ECO:0000256" key="2">
    <source>
        <dbReference type="ARBA" id="ARBA00004514"/>
    </source>
</evidence>
<evidence type="ECO:0000256" key="1">
    <source>
        <dbReference type="ARBA" id="ARBA00004371"/>
    </source>
</evidence>
<gene>
    <name evidence="14" type="primary">LOC115469705</name>
</gene>
<dbReference type="GO" id="GO:0001660">
    <property type="term" value="P:fever generation"/>
    <property type="evidence" value="ECO:0007669"/>
    <property type="project" value="UniProtKB-KW"/>
</dbReference>
<keyword evidence="6" id="KW-0963">Cytoplasm</keyword>
<accession>A0A6P7XZM9</accession>
<keyword evidence="7" id="KW-0202">Cytokine</keyword>
<keyword evidence="13" id="KW-1185">Reference proteome</keyword>
<dbReference type="SUPFAM" id="SSF50353">
    <property type="entry name" value="Cytokine"/>
    <property type="match status" value="1"/>
</dbReference>
<keyword evidence="9" id="KW-0666">Pyrogen</keyword>
<evidence type="ECO:0000256" key="3">
    <source>
        <dbReference type="ARBA" id="ARBA00004550"/>
    </source>
</evidence>
<dbReference type="Gene3D" id="2.80.10.50">
    <property type="match status" value="1"/>
</dbReference>
<dbReference type="RefSeq" id="XP_030058351.1">
    <property type="nucleotide sequence ID" value="XM_030202491.1"/>
</dbReference>
<evidence type="ECO:0000256" key="12">
    <source>
        <dbReference type="ARBA" id="ARBA00023246"/>
    </source>
</evidence>
<keyword evidence="12" id="KW-0497">Mitogen</keyword>
<dbReference type="GO" id="GO:0042119">
    <property type="term" value="P:neutrophil activation"/>
    <property type="evidence" value="ECO:0007669"/>
    <property type="project" value="TreeGrafter"/>
</dbReference>
<comment type="similarity">
    <text evidence="4">Belongs to the IL-1 family.</text>
</comment>
<protein>
    <recommendedName>
        <fullName evidence="5">Interleukin-1 beta</fullName>
    </recommendedName>
</protein>
<evidence type="ECO:0000256" key="7">
    <source>
        <dbReference type="ARBA" id="ARBA00022514"/>
    </source>
</evidence>
<evidence type="ECO:0000256" key="8">
    <source>
        <dbReference type="ARBA" id="ARBA00022525"/>
    </source>
</evidence>
<dbReference type="Pfam" id="PF00340">
    <property type="entry name" value="IL1"/>
    <property type="match status" value="1"/>
</dbReference>
<evidence type="ECO:0000256" key="11">
    <source>
        <dbReference type="ARBA" id="ARBA00023228"/>
    </source>
</evidence>
<organism evidence="13 14">
    <name type="scientific">Microcaecilia unicolor</name>
    <dbReference type="NCBI Taxonomy" id="1415580"/>
    <lineage>
        <taxon>Eukaryota</taxon>
        <taxon>Metazoa</taxon>
        <taxon>Chordata</taxon>
        <taxon>Craniata</taxon>
        <taxon>Vertebrata</taxon>
        <taxon>Euteleostomi</taxon>
        <taxon>Amphibia</taxon>
        <taxon>Gymnophiona</taxon>
        <taxon>Siphonopidae</taxon>
        <taxon>Microcaecilia</taxon>
    </lineage>
</organism>
<dbReference type="GO" id="GO:0010628">
    <property type="term" value="P:positive regulation of gene expression"/>
    <property type="evidence" value="ECO:0007669"/>
    <property type="project" value="TreeGrafter"/>
</dbReference>
<dbReference type="OrthoDB" id="9449069at2759"/>
<dbReference type="KEGG" id="muo:115469705"/>
<keyword evidence="10" id="KW-0395">Inflammatory response</keyword>
<name>A0A6P7XZM9_9AMPH</name>
<dbReference type="PANTHER" id="PTHR10078:SF30">
    <property type="entry name" value="INTERLEUKIN-1 BETA"/>
    <property type="match status" value="1"/>
</dbReference>
<evidence type="ECO:0000256" key="9">
    <source>
        <dbReference type="ARBA" id="ARBA00022620"/>
    </source>
</evidence>
<dbReference type="GO" id="GO:0071222">
    <property type="term" value="P:cellular response to lipopolysaccharide"/>
    <property type="evidence" value="ECO:0007669"/>
    <property type="project" value="TreeGrafter"/>
</dbReference>
<dbReference type="InterPro" id="IPR000975">
    <property type="entry name" value="IL-1_fam"/>
</dbReference>
<dbReference type="InterPro" id="IPR008996">
    <property type="entry name" value="IL1/FGF"/>
</dbReference>
<dbReference type="GO" id="GO:0006955">
    <property type="term" value="P:immune response"/>
    <property type="evidence" value="ECO:0007669"/>
    <property type="project" value="InterPro"/>
</dbReference>
<dbReference type="SMART" id="SM00125">
    <property type="entry name" value="IL1"/>
    <property type="match status" value="1"/>
</dbReference>
<dbReference type="GO" id="GO:1901222">
    <property type="term" value="P:regulation of non-canonical NF-kappaB signal transduction"/>
    <property type="evidence" value="ECO:0007669"/>
    <property type="project" value="TreeGrafter"/>
</dbReference>
<evidence type="ECO:0000256" key="5">
    <source>
        <dbReference type="ARBA" id="ARBA00014702"/>
    </source>
</evidence>
<evidence type="ECO:0000256" key="6">
    <source>
        <dbReference type="ARBA" id="ARBA00022490"/>
    </source>
</evidence>
<dbReference type="GO" id="GO:0051781">
    <property type="term" value="P:positive regulation of cell division"/>
    <property type="evidence" value="ECO:0007669"/>
    <property type="project" value="UniProtKB-KW"/>
</dbReference>
<sequence length="332" mass="37294">MPVIRKQQSPQNQQEVVCTASMNIIPMAMSCENNEFYGSSPSCYLQSQSSFQTSAWRPCSERESGMEAYIQLWGRYATPPYLTVRENITKEIALIVQGRQLLDINQRIAPVSGVLQYDSEKREVQFQAAFAQSGNPIRYAVIDSQKRTLTEQGGSLKAKDVRQGSGDQCEFQITSYKSSVLPPSKPLKGIPVVIQNKNHSYLSCAKSSTPRLELEQVSSKDLKNISGDSERFIFWKEESGSNDSSFRSQTNDNFYIATSKSHENVNMANKKNSNEIIEFQLDGCPTSQSKIIRVLRFSSLPESSIGVAKNKLYAELLKQPITEGHHLLNRDL</sequence>
<dbReference type="InParanoid" id="A0A6P7XZM9"/>
<keyword evidence="8" id="KW-0964">Secreted</keyword>
<evidence type="ECO:0000313" key="14">
    <source>
        <dbReference type="RefSeq" id="XP_030058351.1"/>
    </source>
</evidence>
<dbReference type="PROSITE" id="PS51257">
    <property type="entry name" value="PROKAR_LIPOPROTEIN"/>
    <property type="match status" value="1"/>
</dbReference>
<dbReference type="GeneID" id="115469705"/>
<dbReference type="AlphaFoldDB" id="A0A6P7XZM9"/>
<reference evidence="14" key="1">
    <citation type="submission" date="2025-08" db="UniProtKB">
        <authorList>
            <consortium name="RefSeq"/>
        </authorList>
    </citation>
    <scope>IDENTIFICATION</scope>
</reference>
<dbReference type="GO" id="GO:0019221">
    <property type="term" value="P:cytokine-mediated signaling pathway"/>
    <property type="evidence" value="ECO:0007669"/>
    <property type="project" value="TreeGrafter"/>
</dbReference>
<dbReference type="PANTHER" id="PTHR10078">
    <property type="entry name" value="INTERLEUKIN-1 FAMILY MEMBER"/>
    <property type="match status" value="1"/>
</dbReference>
<evidence type="ECO:0000313" key="13">
    <source>
        <dbReference type="Proteomes" id="UP000515156"/>
    </source>
</evidence>